<evidence type="ECO:0000313" key="1">
    <source>
        <dbReference type="EMBL" id="QFG09435.1"/>
    </source>
</evidence>
<name>A0A5J6TFL6_9CAUD</name>
<dbReference type="RefSeq" id="YP_009954131.1">
    <property type="nucleotide sequence ID" value="NC_051629.1"/>
</dbReference>
<dbReference type="GeneID" id="60325618"/>
<gene>
    <name evidence="1" type="primary">53</name>
    <name evidence="1" type="ORF">PBI_YUNA_53</name>
</gene>
<sequence>MPCRILAHLGLIRPDDPTIAQQVEKLVGAQIDDILNDPEAPLPLALYGLAWETALTVEHLVELFVARPIVGLLARAVAR</sequence>
<dbReference type="Proteomes" id="UP000326803">
    <property type="component" value="Segment"/>
</dbReference>
<organism evidence="1 2">
    <name type="scientific">Mycobacterium phage Yuna</name>
    <dbReference type="NCBI Taxonomy" id="2599885"/>
    <lineage>
        <taxon>Viruses</taxon>
        <taxon>Duplodnaviria</taxon>
        <taxon>Heunggongvirae</taxon>
        <taxon>Uroviricota</taxon>
        <taxon>Caudoviricetes</taxon>
        <taxon>Weiservirinae</taxon>
        <taxon>Anayavirus</taxon>
        <taxon>Anayavirus yuna</taxon>
    </lineage>
</organism>
<proteinExistence type="predicted"/>
<accession>A0A5J6TFL6</accession>
<reference evidence="1 2" key="1">
    <citation type="submission" date="2019-07" db="EMBL/GenBank/DDBJ databases">
        <authorList>
            <person name="Divens A.M."/>
            <person name="Garlena R.A."/>
            <person name="Russell D.A."/>
            <person name="Pope W.H."/>
            <person name="Jacobs-Sera D."/>
            <person name="Hatfull G.F."/>
        </authorList>
    </citation>
    <scope>NUCLEOTIDE SEQUENCE [LARGE SCALE GENOMIC DNA]</scope>
</reference>
<dbReference type="KEGG" id="vg:60325618"/>
<evidence type="ECO:0000313" key="2">
    <source>
        <dbReference type="Proteomes" id="UP000326803"/>
    </source>
</evidence>
<protein>
    <submittedName>
        <fullName evidence="1">Uncharacterized protein</fullName>
    </submittedName>
</protein>
<keyword evidence="2" id="KW-1185">Reference proteome</keyword>
<dbReference type="EMBL" id="MN234176">
    <property type="protein sequence ID" value="QFG09435.1"/>
    <property type="molecule type" value="Genomic_DNA"/>
</dbReference>